<dbReference type="Proteomes" id="UP000199514">
    <property type="component" value="Unassembled WGS sequence"/>
</dbReference>
<protein>
    <submittedName>
        <fullName evidence="3">Por secretion system C-terminal sorting domain-containing protein</fullName>
    </submittedName>
</protein>
<evidence type="ECO:0000313" key="3">
    <source>
        <dbReference type="EMBL" id="SFB71133.1"/>
    </source>
</evidence>
<proteinExistence type="predicted"/>
<dbReference type="Pfam" id="PF23759">
    <property type="entry name" value="GBD_T9SS_assoc"/>
    <property type="match status" value="1"/>
</dbReference>
<dbReference type="SUPFAM" id="SSF89260">
    <property type="entry name" value="Collagen-binding domain"/>
    <property type="match status" value="1"/>
</dbReference>
<keyword evidence="4" id="KW-1185">Reference proteome</keyword>
<dbReference type="EMBL" id="FOLE01000001">
    <property type="protein sequence ID" value="SFB71133.1"/>
    <property type="molecule type" value="Genomic_DNA"/>
</dbReference>
<gene>
    <name evidence="3" type="ORF">SAMN05421780_10140</name>
</gene>
<feature type="signal peptide" evidence="1">
    <location>
        <begin position="1"/>
        <end position="25"/>
    </location>
</feature>
<dbReference type="PROSITE" id="PS50853">
    <property type="entry name" value="FN3"/>
    <property type="match status" value="1"/>
</dbReference>
<dbReference type="STRING" id="927664.SAMN05421780_10140"/>
<dbReference type="RefSeq" id="WP_177199790.1">
    <property type="nucleotide sequence ID" value="NZ_FOLE01000001.1"/>
</dbReference>
<feature type="domain" description="Fibronectin type-III" evidence="2">
    <location>
        <begin position="161"/>
        <end position="256"/>
    </location>
</feature>
<dbReference type="InterPro" id="IPR026444">
    <property type="entry name" value="Secre_tail"/>
</dbReference>
<evidence type="ECO:0000256" key="1">
    <source>
        <dbReference type="SAM" id="SignalP"/>
    </source>
</evidence>
<dbReference type="InterPro" id="IPR013783">
    <property type="entry name" value="Ig-like_fold"/>
</dbReference>
<dbReference type="InterPro" id="IPR056600">
    <property type="entry name" value="GBD_T9SS_assoc"/>
</dbReference>
<accession>A0A1I1DF35</accession>
<dbReference type="NCBIfam" id="TIGR04183">
    <property type="entry name" value="Por_Secre_tail"/>
    <property type="match status" value="1"/>
</dbReference>
<dbReference type="InterPro" id="IPR036116">
    <property type="entry name" value="FN3_sf"/>
</dbReference>
<organism evidence="3 4">
    <name type="scientific">Flexibacter flexilis DSM 6793</name>
    <dbReference type="NCBI Taxonomy" id="927664"/>
    <lineage>
        <taxon>Bacteria</taxon>
        <taxon>Pseudomonadati</taxon>
        <taxon>Bacteroidota</taxon>
        <taxon>Cytophagia</taxon>
        <taxon>Cytophagales</taxon>
        <taxon>Flexibacteraceae</taxon>
        <taxon>Flexibacter</taxon>
    </lineage>
</organism>
<evidence type="ECO:0000313" key="4">
    <source>
        <dbReference type="Proteomes" id="UP000199514"/>
    </source>
</evidence>
<evidence type="ECO:0000259" key="2">
    <source>
        <dbReference type="PROSITE" id="PS50853"/>
    </source>
</evidence>
<feature type="chain" id="PRO_5011715651" evidence="1">
    <location>
        <begin position="26"/>
        <end position="1460"/>
    </location>
</feature>
<name>A0A1I1DF35_9BACT</name>
<reference evidence="3 4" key="1">
    <citation type="submission" date="2016-10" db="EMBL/GenBank/DDBJ databases">
        <authorList>
            <person name="de Groot N.N."/>
        </authorList>
    </citation>
    <scope>NUCLEOTIDE SEQUENCE [LARGE SCALE GENOMIC DNA]</scope>
    <source>
        <strain evidence="3 4">DSM 6793</strain>
    </source>
</reference>
<dbReference type="SUPFAM" id="SSF49265">
    <property type="entry name" value="Fibronectin type III"/>
    <property type="match status" value="1"/>
</dbReference>
<dbReference type="Gene3D" id="2.60.40.10">
    <property type="entry name" value="Immunoglobulins"/>
    <property type="match status" value="3"/>
</dbReference>
<sequence>MRNAYKNKNYWLLILLLLAPLVSFGQGTTCGGSTSLTVNGAGVTATINDATINGTATVCGRTVTREGWYSFTLASFSDVTITLAANRNPAIQLLSGTCASLTEVSCANNGGSGVTETLTLSLAAGTYHVRVVNVGKDNNMSVSSLTVVASACTAPTASASAPSPASGSTLTGCAAPTLSWTAPALTGCKAATGYDVYFGTAATPTTLVSSNQGLTSYSPSGLSSSTTYYWQIVPRNSYGAYAKASCPVWSFTTSATVVSNTPNITENFESTCFPWTIVNGSQTNKWVVGTATKNAGAKSIYISNDGSSNAYDVNATSVVHFYRDITFPVNQCYNLSFYYKGQGEGSYDYLRVYLVPVTTTITAGTQLASGQIGTTYNVQDAYSQVSLNLDNAAIAGTTQRLVFSWRNDASLGTQPPISIDDIAITASLPSVPVAAATISSPANGAANLCSVPTLAWTAPSNTGCNATTGYDVYLQTNSTTFTTPVSTNQTATNYISASALPIGTYYWKIVPRNSAGAYPIASCPVWSFSVGAGTADNDVACTAINLPLGVNLGGDNSCANGTGEPAAPGAWTAGNLNTVWYKVTAPASGRLKIRTTLGTLANTQIQLFSATSCSGTFTSIAANDDAPTCGSSSYTNSEITATGLTAGATYYIRVDGYSNQVGTFNIMAVDGSGSFPTSAGQACSASVPVCNSSMTIGNPGYQGIGYECDFASAGCLSSGERGSVWYKIPVNAAGQLIFSIIPNDYDGVVGDETDYDFAIWKVKSSVLSPLNNDTAVACSSISDPLDPPTPLRCNYSYLGVTGVDVSGNAPSAYPGYDAAYELPINVVSGEEYLLVISNYTNSTSGFTITFDDVSPVAYPTAASVSSVTWTGSIDTDWFKKENWGGCEIPNANIDAQISPSAANQPIITGNATCKSLIINLDAKVTIGLGGRVDIYGDYNNAGILTALPTTTMRFLGTAAQTLIGNLINESALPNVTINKTAGSVTQQQDMELNSTFTIANGVYNANSKRLTVGGNFTNNATFSPGTGGILEFDGTADQTYTNAGIIDLENVVINNGGGVGVYVNLGSNMILSNTATLMFTLGSIKTTTSYEVRVKNRAVGAVSSAAGSYVWGYLRRFVNSTGSYTFPLGVAQANPVTVNFTGSTTIDNLRGRFGITPSYTVPFAAVIAEASTVAGCNQPTYNQDGGRINTGTWEVSAFNSALTQITGDGTYTISITANGFTNGGKYATIAKNGALSGTRVGCSDPSSGSVTVSRSGLSGFSEFDIVQAADGTLPVTLLSLRASSKGHSIGVYWATAQEQNNAYFEVLRSTSNSGETVVISKVSSFGDSREVHNYYYEDKNVESGVVYYYSLRQVDRDGGFSLSHKVHASLGMLEEGGLTLYPNPMSSAQNCKLELLLPQSDKVEVTVTDVLGRPIYRHGYELAGGFHILELPTKHLKTGTYHVTLLGDNIYETTKLIIVK</sequence>
<dbReference type="Gene3D" id="2.60.120.380">
    <property type="match status" value="2"/>
</dbReference>
<dbReference type="InterPro" id="IPR003961">
    <property type="entry name" value="FN3_dom"/>
</dbReference>
<keyword evidence="1" id="KW-0732">Signal</keyword>